<evidence type="ECO:0000313" key="2">
    <source>
        <dbReference type="EMBL" id="TXK14390.1"/>
    </source>
</evidence>
<dbReference type="AlphaFoldDB" id="A0A5C8I833"/>
<feature type="domain" description="NERD" evidence="1">
    <location>
        <begin position="92"/>
        <end position="190"/>
    </location>
</feature>
<dbReference type="Pfam" id="PF08378">
    <property type="entry name" value="NERD"/>
    <property type="match status" value="1"/>
</dbReference>
<comment type="caution">
    <text evidence="2">The sequence shown here is derived from an EMBL/GenBank/DDBJ whole genome shotgun (WGS) entry which is preliminary data.</text>
</comment>
<dbReference type="Proteomes" id="UP000321949">
    <property type="component" value="Unassembled WGS sequence"/>
</dbReference>
<dbReference type="EMBL" id="VRSX01000002">
    <property type="protein sequence ID" value="TXK14390.1"/>
    <property type="molecule type" value="Genomic_DNA"/>
</dbReference>
<accession>A0A5C8I833</accession>
<keyword evidence="3" id="KW-1185">Reference proteome</keyword>
<reference evidence="2 3" key="1">
    <citation type="submission" date="2019-08" db="EMBL/GenBank/DDBJ databases">
        <authorList>
            <person name="Dong K."/>
        </authorList>
    </citation>
    <scope>NUCLEOTIDE SEQUENCE [LARGE SCALE GENOMIC DNA]</scope>
    <source>
        <strain evidence="2 3">K-1</strain>
    </source>
</reference>
<proteinExistence type="predicted"/>
<dbReference type="OrthoDB" id="4246706at2"/>
<dbReference type="PROSITE" id="PS50965">
    <property type="entry name" value="NERD"/>
    <property type="match status" value="1"/>
</dbReference>
<name>A0A5C8I833_9MICO</name>
<organism evidence="2 3">
    <name type="scientific">Microbacterium saccharophilum</name>
    <dbReference type="NCBI Taxonomy" id="1213358"/>
    <lineage>
        <taxon>Bacteria</taxon>
        <taxon>Bacillati</taxon>
        <taxon>Actinomycetota</taxon>
        <taxon>Actinomycetes</taxon>
        <taxon>Micrococcales</taxon>
        <taxon>Microbacteriaceae</taxon>
        <taxon>Microbacterium</taxon>
    </lineage>
</organism>
<gene>
    <name evidence="2" type="ORF">FVP74_04780</name>
</gene>
<dbReference type="InterPro" id="IPR011528">
    <property type="entry name" value="NERD"/>
</dbReference>
<protein>
    <submittedName>
        <fullName evidence="2">NERD domain-containing protein</fullName>
    </submittedName>
</protein>
<sequence length="257" mass="28486">MRLRYAGTCRLCGDDLRAGREAIYERATKTVRCVACPSVTEPAADIAGGSARREYERRKNARESRIRSSHPKLGWLILALTDEPQSTRAWERGAVGEELLASRLQELPDTARVLHDRRIPGTRANIDHIVVTPTGVWVIDTKRYKGRRPRLQVEGGLIRPRSESLRIGGRDGTKLVAGVTTQVESVRDAIADPAVTVTGVLCFVEADWPLIGGDFIVGGIHVVWPRLLVNRIIPANGASIDADTVYRRLTETFPLHR</sequence>
<evidence type="ECO:0000313" key="3">
    <source>
        <dbReference type="Proteomes" id="UP000321949"/>
    </source>
</evidence>
<evidence type="ECO:0000259" key="1">
    <source>
        <dbReference type="PROSITE" id="PS50965"/>
    </source>
</evidence>